<evidence type="ECO:0000313" key="2">
    <source>
        <dbReference type="EMBL" id="MBD9357409.1"/>
    </source>
</evidence>
<reference evidence="2 3" key="1">
    <citation type="submission" date="2020-09" db="EMBL/GenBank/DDBJ databases">
        <title>Methylomonas albis sp. nov. and Methylomonas fluvii sp. nov.: Two cold-adapted methanotrophs from the River Elbe and an amended description of Methylovulum psychrotolerans strain Eb1.</title>
        <authorList>
            <person name="Bussmann I.K."/>
            <person name="Klings K.-W."/>
            <person name="Warnstedt J."/>
            <person name="Hoppert M."/>
            <person name="Saborowski A."/>
            <person name="Horn F."/>
            <person name="Liebner S."/>
        </authorList>
    </citation>
    <scope>NUCLEOTIDE SEQUENCE [LARGE SCALE GENOMIC DNA]</scope>
    <source>
        <strain evidence="2 3">EbA</strain>
    </source>
</reference>
<gene>
    <name evidence="2" type="ORF">IE877_16250</name>
</gene>
<sequence>MIKITIVSTKGGVGKTTLTANMGGILADFGYRVLLIDADPQPTLSSYYRIRQRAEHGLQHFLVNATVDTVISQTSIDNLDIILSDDPQGKLRDWIRDTVDGRVRLKYSLMQLEARYDFVLIDTQGAVGPLQDAAVAAADFMLSPIPPEILSAREFVRGTVAMIQRLEPMARLGAPIGPLRGVIYRQDRTIDARNIAEELRKAAFLPSKGAISILNTVIPNAVAYREAATHKMPVHRFEPKRKGKGMSALETMKALARELIPNLPDLDLSVLEQEILS</sequence>
<dbReference type="EMBL" id="JACXSS010000001">
    <property type="protein sequence ID" value="MBD9357409.1"/>
    <property type="molecule type" value="Genomic_DNA"/>
</dbReference>
<feature type="domain" description="AAA" evidence="1">
    <location>
        <begin position="3"/>
        <end position="152"/>
    </location>
</feature>
<organism evidence="2 3">
    <name type="scientific">Methylomonas albis</name>
    <dbReference type="NCBI Taxonomy" id="1854563"/>
    <lineage>
        <taxon>Bacteria</taxon>
        <taxon>Pseudomonadati</taxon>
        <taxon>Pseudomonadota</taxon>
        <taxon>Gammaproteobacteria</taxon>
        <taxon>Methylococcales</taxon>
        <taxon>Methylococcaceae</taxon>
        <taxon>Methylomonas</taxon>
    </lineage>
</organism>
<dbReference type="InterPro" id="IPR050678">
    <property type="entry name" value="DNA_Partitioning_ATPase"/>
</dbReference>
<dbReference type="InterPro" id="IPR027417">
    <property type="entry name" value="P-loop_NTPase"/>
</dbReference>
<name>A0ABR9D2S0_9GAMM</name>
<protein>
    <submittedName>
        <fullName evidence="2">ParA family protein</fullName>
    </submittedName>
</protein>
<evidence type="ECO:0000313" key="3">
    <source>
        <dbReference type="Proteomes" id="UP000652176"/>
    </source>
</evidence>
<evidence type="ECO:0000259" key="1">
    <source>
        <dbReference type="Pfam" id="PF13614"/>
    </source>
</evidence>
<dbReference type="Gene3D" id="3.40.50.300">
    <property type="entry name" value="P-loop containing nucleotide triphosphate hydrolases"/>
    <property type="match status" value="1"/>
</dbReference>
<comment type="caution">
    <text evidence="2">The sequence shown here is derived from an EMBL/GenBank/DDBJ whole genome shotgun (WGS) entry which is preliminary data.</text>
</comment>
<dbReference type="RefSeq" id="WP_192375690.1">
    <property type="nucleotide sequence ID" value="NZ_CAJHIV010000001.1"/>
</dbReference>
<dbReference type="Pfam" id="PF13614">
    <property type="entry name" value="AAA_31"/>
    <property type="match status" value="1"/>
</dbReference>
<dbReference type="SUPFAM" id="SSF52540">
    <property type="entry name" value="P-loop containing nucleoside triphosphate hydrolases"/>
    <property type="match status" value="1"/>
</dbReference>
<dbReference type="PANTHER" id="PTHR13696:SF96">
    <property type="entry name" value="COBQ_COBB_MIND_PARA NUCLEOTIDE BINDING DOMAIN-CONTAINING PROTEIN"/>
    <property type="match status" value="1"/>
</dbReference>
<keyword evidence="3" id="KW-1185">Reference proteome</keyword>
<accession>A0ABR9D2S0</accession>
<dbReference type="InterPro" id="IPR025669">
    <property type="entry name" value="AAA_dom"/>
</dbReference>
<dbReference type="PANTHER" id="PTHR13696">
    <property type="entry name" value="P-LOOP CONTAINING NUCLEOSIDE TRIPHOSPHATE HYDROLASE"/>
    <property type="match status" value="1"/>
</dbReference>
<dbReference type="CDD" id="cd02042">
    <property type="entry name" value="ParAB_family"/>
    <property type="match status" value="1"/>
</dbReference>
<proteinExistence type="predicted"/>
<dbReference type="Proteomes" id="UP000652176">
    <property type="component" value="Unassembled WGS sequence"/>
</dbReference>